<evidence type="ECO:0000313" key="10">
    <source>
        <dbReference type="Proteomes" id="UP000184327"/>
    </source>
</evidence>
<feature type="transmembrane region" description="Helical" evidence="5">
    <location>
        <begin position="179"/>
        <end position="196"/>
    </location>
</feature>
<feature type="transmembrane region" description="Helical" evidence="5">
    <location>
        <begin position="117"/>
        <end position="137"/>
    </location>
</feature>
<evidence type="ECO:0000313" key="9">
    <source>
        <dbReference type="EMBL" id="SHF12226.1"/>
    </source>
</evidence>
<dbReference type="Pfam" id="PF04932">
    <property type="entry name" value="Wzy_C"/>
    <property type="match status" value="1"/>
</dbReference>
<evidence type="ECO:0000256" key="4">
    <source>
        <dbReference type="ARBA" id="ARBA00023136"/>
    </source>
</evidence>
<dbReference type="PANTHER" id="PTHR12526">
    <property type="entry name" value="GLYCOSYLTRANSFERASE"/>
    <property type="match status" value="1"/>
</dbReference>
<evidence type="ECO:0000259" key="8">
    <source>
        <dbReference type="Pfam" id="PF13439"/>
    </source>
</evidence>
<evidence type="ECO:0000259" key="7">
    <source>
        <dbReference type="Pfam" id="PF04932"/>
    </source>
</evidence>
<dbReference type="SUPFAM" id="SSF53756">
    <property type="entry name" value="UDP-Glycosyltransferase/glycogen phosphorylase"/>
    <property type="match status" value="1"/>
</dbReference>
<dbReference type="CDD" id="cd03801">
    <property type="entry name" value="GT4_PimA-like"/>
    <property type="match status" value="1"/>
</dbReference>
<feature type="domain" description="O-antigen ligase-related" evidence="7">
    <location>
        <begin position="187"/>
        <end position="341"/>
    </location>
</feature>
<feature type="domain" description="Glycosyltransferase subfamily 4-like N-terminal" evidence="8">
    <location>
        <begin position="459"/>
        <end position="615"/>
    </location>
</feature>
<dbReference type="InterPro" id="IPR028098">
    <property type="entry name" value="Glyco_trans_4-like_N"/>
</dbReference>
<keyword evidence="9" id="KW-0808">Transferase</keyword>
<reference evidence="9 10" key="1">
    <citation type="submission" date="2016-11" db="EMBL/GenBank/DDBJ databases">
        <authorList>
            <person name="Jaros S."/>
            <person name="Januszkiewicz K."/>
            <person name="Wedrychowicz H."/>
        </authorList>
    </citation>
    <scope>NUCLEOTIDE SEQUENCE [LARGE SCALE GENOMIC DNA]</scope>
    <source>
        <strain evidence="9 10">DSM 16112</strain>
    </source>
</reference>
<feature type="transmembrane region" description="Helical" evidence="5">
    <location>
        <begin position="149"/>
        <end position="172"/>
    </location>
</feature>
<evidence type="ECO:0000259" key="6">
    <source>
        <dbReference type="Pfam" id="PF00534"/>
    </source>
</evidence>
<dbReference type="GO" id="GO:0016757">
    <property type="term" value="F:glycosyltransferase activity"/>
    <property type="evidence" value="ECO:0007669"/>
    <property type="project" value="InterPro"/>
</dbReference>
<dbReference type="Gene3D" id="3.40.50.2000">
    <property type="entry name" value="Glycogen Phosphorylase B"/>
    <property type="match status" value="2"/>
</dbReference>
<feature type="transmembrane region" description="Helical" evidence="5">
    <location>
        <begin position="12"/>
        <end position="33"/>
    </location>
</feature>
<evidence type="ECO:0000256" key="2">
    <source>
        <dbReference type="ARBA" id="ARBA00022692"/>
    </source>
</evidence>
<feature type="transmembrane region" description="Helical" evidence="5">
    <location>
        <begin position="63"/>
        <end position="81"/>
    </location>
</feature>
<protein>
    <submittedName>
        <fullName evidence="9">Glycosyltransferase involved in cell wall bisynthesis</fullName>
    </submittedName>
</protein>
<keyword evidence="10" id="KW-1185">Reference proteome</keyword>
<organism evidence="9 10">
    <name type="scientific">Lampropedia hyalina DSM 16112</name>
    <dbReference type="NCBI Taxonomy" id="1122156"/>
    <lineage>
        <taxon>Bacteria</taxon>
        <taxon>Pseudomonadati</taxon>
        <taxon>Pseudomonadota</taxon>
        <taxon>Betaproteobacteria</taxon>
        <taxon>Burkholderiales</taxon>
        <taxon>Comamonadaceae</taxon>
        <taxon>Lampropedia</taxon>
    </lineage>
</organism>
<name>A0A1M4Z3Q2_9BURK</name>
<feature type="transmembrane region" description="Helical" evidence="5">
    <location>
        <begin position="374"/>
        <end position="394"/>
    </location>
</feature>
<dbReference type="PANTHER" id="PTHR12526:SF630">
    <property type="entry name" value="GLYCOSYLTRANSFERASE"/>
    <property type="match status" value="1"/>
</dbReference>
<dbReference type="Pfam" id="PF13439">
    <property type="entry name" value="Glyco_transf_4"/>
    <property type="match status" value="1"/>
</dbReference>
<evidence type="ECO:0000256" key="1">
    <source>
        <dbReference type="ARBA" id="ARBA00004141"/>
    </source>
</evidence>
<feature type="transmembrane region" description="Helical" evidence="5">
    <location>
        <begin position="400"/>
        <end position="421"/>
    </location>
</feature>
<comment type="subcellular location">
    <subcellularLocation>
        <location evidence="1">Membrane</location>
        <topology evidence="1">Multi-pass membrane protein</topology>
    </subcellularLocation>
</comment>
<evidence type="ECO:0000256" key="5">
    <source>
        <dbReference type="SAM" id="Phobius"/>
    </source>
</evidence>
<sequence>MPTAQPASPAGAPLVQSISTLAAFAIPALALWLPSGYSWGAVLLALAALAMLWRWVRVPVDAGTWWLVGSMLVMAVLWALQSDPAMGTSRWEKPAKCVLAALCVFYVAAYPPRPWALVAGWVAGCLGAAGMACWQVYGQGSDRAFGYTNAIQFGNIALWMAVAVAVCMVCLYRMAHRRGWLLGGAVAVLAGLWASVLSLSRGGWLALLLAALVAAVLARKTGRGLLLRVVAGLAVAAVLVAGVNFSTLQERMGRLDRELAQYSDRGQAETSVGHRLEHWRMAWQMGSEKPLWGWGEQGYQSRKQELVAAGAYDPEVLEYGHAHNEVLDTYAKSGLAGVAALCLFYGVPLYLFWPSPRRRQPGAVPAPLVPPETAAMMLALRLAGLALVLLYIGFGLTQVFFAHNSGLLFYVFMVMLLWGALRGLERSLDKGAWPLAAHDDFPNAAHRPRVLHFVTGGFSGATQVALDLVKAHRHSGAYEPLLVLRKKRQTRPDRVAALRGQGIPVELVAGWSHAATIEQLAQLCRRFQPDIVVAHGFSEHLWGRYAALKAQVPHMVHVEHNSRERYTPGRLKQALWLAERTDAIVGCSQGVKQVLLELGFPAHKVTAIPNGIRLEPFAQADQHPLLQREAGIVMAARFARQKDHATLLHAIALLRQRGLRPPVFLAGSGKWRYQFAVRRLIRRLNLGDQVQVLGFYSEVPALLMRQQICVLASHYEGMPLSLIEGMAAGSAVVGSRVPGIQEIVEHQHNGLLAEHGSAESMADALEYLLRNPQEAARMAAQARHDALSHYGLERMGQQYEALFAGFQRPAVSDPSV</sequence>
<gene>
    <name evidence="9" type="ORF">SAMN02745117_01366</name>
</gene>
<dbReference type="GO" id="GO:0016020">
    <property type="term" value="C:membrane"/>
    <property type="evidence" value="ECO:0007669"/>
    <property type="project" value="UniProtKB-SubCell"/>
</dbReference>
<dbReference type="STRING" id="1122156.SAMN02745117_01366"/>
<proteinExistence type="predicted"/>
<dbReference type="InterPro" id="IPR001296">
    <property type="entry name" value="Glyco_trans_1"/>
</dbReference>
<feature type="transmembrane region" description="Helical" evidence="5">
    <location>
        <begin position="334"/>
        <end position="353"/>
    </location>
</feature>
<evidence type="ECO:0000256" key="3">
    <source>
        <dbReference type="ARBA" id="ARBA00022989"/>
    </source>
</evidence>
<feature type="transmembrane region" description="Helical" evidence="5">
    <location>
        <begin position="225"/>
        <end position="245"/>
    </location>
</feature>
<dbReference type="Pfam" id="PF00534">
    <property type="entry name" value="Glycos_transf_1"/>
    <property type="match status" value="1"/>
</dbReference>
<keyword evidence="4 5" id="KW-0472">Membrane</keyword>
<dbReference type="InterPro" id="IPR007016">
    <property type="entry name" value="O-antigen_ligase-rel_domated"/>
</dbReference>
<dbReference type="Proteomes" id="UP000184327">
    <property type="component" value="Unassembled WGS sequence"/>
</dbReference>
<feature type="transmembrane region" description="Helical" evidence="5">
    <location>
        <begin position="39"/>
        <end position="56"/>
    </location>
</feature>
<keyword evidence="3 5" id="KW-1133">Transmembrane helix</keyword>
<keyword evidence="2 5" id="KW-0812">Transmembrane</keyword>
<dbReference type="AlphaFoldDB" id="A0A1M4Z3Q2"/>
<feature type="domain" description="Glycosyl transferase family 1" evidence="6">
    <location>
        <begin position="625"/>
        <end position="784"/>
    </location>
</feature>
<dbReference type="EMBL" id="FQUZ01000013">
    <property type="protein sequence ID" value="SHF12226.1"/>
    <property type="molecule type" value="Genomic_DNA"/>
</dbReference>
<accession>A0A1M4Z3Q2</accession>